<dbReference type="Proteomes" id="UP000304880">
    <property type="component" value="Unassembled WGS sequence"/>
</dbReference>
<dbReference type="Pfam" id="PF13392">
    <property type="entry name" value="HNH_3"/>
    <property type="match status" value="1"/>
</dbReference>
<dbReference type="SUPFAM" id="SSF54060">
    <property type="entry name" value="His-Me finger endonucleases"/>
    <property type="match status" value="1"/>
</dbReference>
<accession>A0A5C4R7G7</accession>
<evidence type="ECO:0000259" key="1">
    <source>
        <dbReference type="Pfam" id="PF13392"/>
    </source>
</evidence>
<protein>
    <submittedName>
        <fullName evidence="2">HNH endonuclease</fullName>
    </submittedName>
</protein>
<name>A0A5C4R7G7_9RHOB</name>
<gene>
    <name evidence="2" type="ORF">FHD67_09340</name>
</gene>
<keyword evidence="2" id="KW-0378">Hydrolase</keyword>
<dbReference type="EMBL" id="VDDC01000014">
    <property type="protein sequence ID" value="TNH39627.1"/>
    <property type="molecule type" value="Genomic_DNA"/>
</dbReference>
<evidence type="ECO:0000313" key="2">
    <source>
        <dbReference type="EMBL" id="TNH39627.1"/>
    </source>
</evidence>
<dbReference type="InterPro" id="IPR003615">
    <property type="entry name" value="HNH_nuc"/>
</dbReference>
<dbReference type="GO" id="GO:0004519">
    <property type="term" value="F:endonuclease activity"/>
    <property type="evidence" value="ECO:0007669"/>
    <property type="project" value="UniProtKB-KW"/>
</dbReference>
<evidence type="ECO:0000313" key="3">
    <source>
        <dbReference type="Proteomes" id="UP000304880"/>
    </source>
</evidence>
<sequence length="214" mass="24257">MKGRAIVYLPKELAWIEARKDMPRAELHALFCAYWQRNDVLLGAFKNLCKRKRWMTGRTGCFSKGQVPFNKGKPMSPEVRAKCLATTFKAGQLPHNYRGPGHERVDSEEGYVIMIVAEKNPWTGADTRPVQKHRYLWEQINGPVPEGHVLKCLDGDKKNCAPENWEAIPQALLPRLNARWSGVKYDDAAPELKPAVMTVAKLDHAARLARASRK</sequence>
<dbReference type="InterPro" id="IPR044925">
    <property type="entry name" value="His-Me_finger_sf"/>
</dbReference>
<keyword evidence="3" id="KW-1185">Reference proteome</keyword>
<reference evidence="2 3" key="1">
    <citation type="submission" date="2019-06" db="EMBL/GenBank/DDBJ databases">
        <authorList>
            <person name="Li J."/>
        </authorList>
    </citation>
    <scope>NUCLEOTIDE SEQUENCE [LARGE SCALE GENOMIC DNA]</scope>
    <source>
        <strain evidence="2 3">CGMCC 1.8012</strain>
    </source>
</reference>
<feature type="domain" description="HNH nuclease" evidence="1">
    <location>
        <begin position="131"/>
        <end position="168"/>
    </location>
</feature>
<keyword evidence="2" id="KW-0540">Nuclease</keyword>
<organism evidence="2 3">
    <name type="scientific">Paracoccus haeundaensis</name>
    <dbReference type="NCBI Taxonomy" id="225362"/>
    <lineage>
        <taxon>Bacteria</taxon>
        <taxon>Pseudomonadati</taxon>
        <taxon>Pseudomonadota</taxon>
        <taxon>Alphaproteobacteria</taxon>
        <taxon>Rhodobacterales</taxon>
        <taxon>Paracoccaceae</taxon>
        <taxon>Paracoccus</taxon>
    </lineage>
</organism>
<comment type="caution">
    <text evidence="2">The sequence shown here is derived from an EMBL/GenBank/DDBJ whole genome shotgun (WGS) entry which is preliminary data.</text>
</comment>
<keyword evidence="2" id="KW-0255">Endonuclease</keyword>
<proteinExistence type="predicted"/>
<dbReference type="AlphaFoldDB" id="A0A5C4R7G7"/>
<dbReference type="RefSeq" id="WP_139598534.1">
    <property type="nucleotide sequence ID" value="NZ_VDDC01000014.1"/>
</dbReference>